<evidence type="ECO:0000256" key="7">
    <source>
        <dbReference type="ARBA" id="ARBA00023315"/>
    </source>
</evidence>
<feature type="domain" description="Chalcone/stilbene synthase C-terminal" evidence="11">
    <location>
        <begin position="241"/>
        <end position="391"/>
    </location>
</feature>
<organism evidence="12 13">
    <name type="scientific">Zostera marina</name>
    <name type="common">Eelgrass</name>
    <dbReference type="NCBI Taxonomy" id="29655"/>
    <lineage>
        <taxon>Eukaryota</taxon>
        <taxon>Viridiplantae</taxon>
        <taxon>Streptophyta</taxon>
        <taxon>Embryophyta</taxon>
        <taxon>Tracheophyta</taxon>
        <taxon>Spermatophyta</taxon>
        <taxon>Magnoliopsida</taxon>
        <taxon>Liliopsida</taxon>
        <taxon>Zosteraceae</taxon>
        <taxon>Zostera</taxon>
    </lineage>
</organism>
<evidence type="ECO:0000313" key="13">
    <source>
        <dbReference type="Proteomes" id="UP000036987"/>
    </source>
</evidence>
<dbReference type="OMA" id="PIFEMAI"/>
<proteinExistence type="inferred from homology"/>
<evidence type="ECO:0000259" key="10">
    <source>
        <dbReference type="Pfam" id="PF00195"/>
    </source>
</evidence>
<dbReference type="Pfam" id="PF02797">
    <property type="entry name" value="Chal_sti_synt_C"/>
    <property type="match status" value="1"/>
</dbReference>
<evidence type="ECO:0000256" key="8">
    <source>
        <dbReference type="PIRSR" id="PIRSR000451-1"/>
    </source>
</evidence>
<gene>
    <name evidence="12" type="ORF">ZOSMA_52G00210</name>
</gene>
<dbReference type="Gene3D" id="3.40.47.10">
    <property type="match status" value="2"/>
</dbReference>
<dbReference type="InterPro" id="IPR001099">
    <property type="entry name" value="Chalcone/stilbene_synt_N"/>
</dbReference>
<evidence type="ECO:0000256" key="2">
    <source>
        <dbReference type="ARBA" id="ARBA00004966"/>
    </source>
</evidence>
<keyword evidence="5 9" id="KW-0808">Transferase</keyword>
<dbReference type="EC" id="2.3.1.74" evidence="4"/>
<dbReference type="GO" id="GO:0009813">
    <property type="term" value="P:flavonoid biosynthetic process"/>
    <property type="evidence" value="ECO:0007669"/>
    <property type="project" value="UniProtKB-KW"/>
</dbReference>
<reference evidence="13" key="1">
    <citation type="journal article" date="2016" name="Nature">
        <title>The genome of the seagrass Zostera marina reveals angiosperm adaptation to the sea.</title>
        <authorList>
            <person name="Olsen J.L."/>
            <person name="Rouze P."/>
            <person name="Verhelst B."/>
            <person name="Lin Y.-C."/>
            <person name="Bayer T."/>
            <person name="Collen J."/>
            <person name="Dattolo E."/>
            <person name="De Paoli E."/>
            <person name="Dittami S."/>
            <person name="Maumus F."/>
            <person name="Michel G."/>
            <person name="Kersting A."/>
            <person name="Lauritano C."/>
            <person name="Lohaus R."/>
            <person name="Toepel M."/>
            <person name="Tonon T."/>
            <person name="Vanneste K."/>
            <person name="Amirebrahimi M."/>
            <person name="Brakel J."/>
            <person name="Bostroem C."/>
            <person name="Chovatia M."/>
            <person name="Grimwood J."/>
            <person name="Jenkins J.W."/>
            <person name="Jueterbock A."/>
            <person name="Mraz A."/>
            <person name="Stam W.T."/>
            <person name="Tice H."/>
            <person name="Bornberg-Bauer E."/>
            <person name="Green P.J."/>
            <person name="Pearson G.A."/>
            <person name="Procaccini G."/>
            <person name="Duarte C.M."/>
            <person name="Schmutz J."/>
            <person name="Reusch T.B.H."/>
            <person name="Van de Peer Y."/>
        </authorList>
    </citation>
    <scope>NUCLEOTIDE SEQUENCE [LARGE SCALE GENOMIC DNA]</scope>
    <source>
        <strain evidence="13">cv. Finnish</strain>
    </source>
</reference>
<evidence type="ECO:0000313" key="12">
    <source>
        <dbReference type="EMBL" id="KMZ61370.1"/>
    </source>
</evidence>
<comment type="caution">
    <text evidence="12">The sequence shown here is derived from an EMBL/GenBank/DDBJ whole genome shotgun (WGS) entry which is preliminary data.</text>
</comment>
<accession>A0A0K9NZH3</accession>
<dbReference type="EMBL" id="LFYR01001488">
    <property type="protein sequence ID" value="KMZ61370.1"/>
    <property type="molecule type" value="Genomic_DNA"/>
</dbReference>
<dbReference type="SUPFAM" id="SSF53901">
    <property type="entry name" value="Thiolase-like"/>
    <property type="match status" value="2"/>
</dbReference>
<comment type="function">
    <text evidence="1">The primary product of this enzyme is 4,2',4',6'-tetrahydroxychalcone (also termed naringenin-chalcone or chalcone) which can under specific conditions spontaneously isomerize into naringenin.</text>
</comment>
<dbReference type="InterPro" id="IPR012328">
    <property type="entry name" value="Chalcone/stilbene_synt_C"/>
</dbReference>
<comment type="pathway">
    <text evidence="2">Secondary metabolite biosynthesis; flavonoid biosynthesis.</text>
</comment>
<evidence type="ECO:0000256" key="4">
    <source>
        <dbReference type="ARBA" id="ARBA00012975"/>
    </source>
</evidence>
<evidence type="ECO:0000256" key="1">
    <source>
        <dbReference type="ARBA" id="ARBA00002969"/>
    </source>
</evidence>
<dbReference type="PANTHER" id="PTHR11877:SF14">
    <property type="entry name" value="CHALCONE SYNTHASE"/>
    <property type="match status" value="1"/>
</dbReference>
<dbReference type="InterPro" id="IPR011141">
    <property type="entry name" value="Polyketide_synthase_type-III"/>
</dbReference>
<feature type="domain" description="Chalcone/stilbene synthase N-terminal" evidence="10">
    <location>
        <begin position="10"/>
        <end position="230"/>
    </location>
</feature>
<dbReference type="Proteomes" id="UP000036987">
    <property type="component" value="Unassembled WGS sequence"/>
</dbReference>
<sequence length="392" mass="42795">MVNPTVQSILESQRSKGPATILAIGTETPANVVDQKNFPDKYFRITNSEHMVDYKAKFQRICDKSMIEKRYMYLTDEILEKNPELCKFDGSSLDKRQALAMEAVPEIGSAAAEKALKEWGQPKSAITHLILCSVNGVTMPGADVQLIKRVGLSESVKRLMMYQLGCYSGGTVLRLAKDIVENNRGARVLAIVADVMTILRFRGPNESHIGDLLSQGLFGDGAAALVIGADLISGVEKPLYEIASAAQTLVDGTDGAIEGHLKDTGLTAFFHRDIPGFISRNLEAVLAESLKPLGITDWNSVFWMTHPGGAGILDMVEKKLGLHTEKMRASRRVLRDYGNMSGASVLFVMNEMRNQSTTERMTTTGEGLEWGVLFGFGPGVTVETVVLRSVPI</sequence>
<evidence type="ECO:0000256" key="9">
    <source>
        <dbReference type="RuleBase" id="RU003633"/>
    </source>
</evidence>
<dbReference type="OrthoDB" id="329835at2759"/>
<evidence type="ECO:0000256" key="6">
    <source>
        <dbReference type="ARBA" id="ARBA00023241"/>
    </source>
</evidence>
<feature type="active site" description="Acyl-thioester intermediate" evidence="8">
    <location>
        <position position="166"/>
    </location>
</feature>
<dbReference type="FunFam" id="3.40.47.10:FF:000014">
    <property type="entry name" value="Chalcone synthase 1"/>
    <property type="match status" value="1"/>
</dbReference>
<dbReference type="InterPro" id="IPR016039">
    <property type="entry name" value="Thiolase-like"/>
</dbReference>
<dbReference type="PANTHER" id="PTHR11877">
    <property type="entry name" value="HYDROXYMETHYLGLUTARYL-COA SYNTHASE"/>
    <property type="match status" value="1"/>
</dbReference>
<keyword evidence="6" id="KW-0284">Flavonoid biosynthesis</keyword>
<dbReference type="FunFam" id="3.40.47.10:FF:000025">
    <property type="entry name" value="Chalcone synthase 2"/>
    <property type="match status" value="1"/>
</dbReference>
<keyword evidence="7 9" id="KW-0012">Acyltransferase</keyword>
<dbReference type="CDD" id="cd00831">
    <property type="entry name" value="CHS_like"/>
    <property type="match status" value="1"/>
</dbReference>
<dbReference type="GO" id="GO:0016210">
    <property type="term" value="F:naringenin-chalcone synthase activity"/>
    <property type="evidence" value="ECO:0007669"/>
    <property type="project" value="UniProtKB-EC"/>
</dbReference>
<name>A0A0K9NZH3_ZOSMR</name>
<evidence type="ECO:0000256" key="3">
    <source>
        <dbReference type="ARBA" id="ARBA00005531"/>
    </source>
</evidence>
<dbReference type="Pfam" id="PF00195">
    <property type="entry name" value="Chal_sti_synt_N"/>
    <property type="match status" value="1"/>
</dbReference>
<dbReference type="AlphaFoldDB" id="A0A0K9NZH3"/>
<evidence type="ECO:0000256" key="5">
    <source>
        <dbReference type="ARBA" id="ARBA00022679"/>
    </source>
</evidence>
<comment type="similarity">
    <text evidence="3 9">Belongs to the thiolase-like superfamily. Chalcone/stilbene synthases family.</text>
</comment>
<dbReference type="STRING" id="29655.A0A0K9NZH3"/>
<evidence type="ECO:0000259" key="11">
    <source>
        <dbReference type="Pfam" id="PF02797"/>
    </source>
</evidence>
<dbReference type="PIRSF" id="PIRSF000451">
    <property type="entry name" value="PKS_III"/>
    <property type="match status" value="1"/>
</dbReference>
<protein>
    <recommendedName>
        <fullName evidence="4">chalcone synthase</fullName>
        <ecNumber evidence="4">2.3.1.74</ecNumber>
    </recommendedName>
</protein>
<keyword evidence="13" id="KW-1185">Reference proteome</keyword>